<dbReference type="GO" id="GO:0004833">
    <property type="term" value="F:L-tryptophan 2,3-dioxygenase activity"/>
    <property type="evidence" value="ECO:0007669"/>
    <property type="project" value="UniProtKB-UniRule"/>
</dbReference>
<dbReference type="InterPro" id="IPR037217">
    <property type="entry name" value="Trp/Indoleamine_2_3_dOase-like"/>
</dbReference>
<evidence type="ECO:0000313" key="9">
    <source>
        <dbReference type="EMBL" id="CAF3955843.1"/>
    </source>
</evidence>
<keyword evidence="1" id="KW-0343">GTPase activation</keyword>
<dbReference type="SUPFAM" id="SSF140959">
    <property type="entry name" value="Indolic compounds 2,3-dioxygenase-like"/>
    <property type="match status" value="1"/>
</dbReference>
<keyword evidence="5" id="KW-0349">Heme</keyword>
<comment type="caution">
    <text evidence="5">Lacks conserved residue(s) required for the propagation of feature annotation.</text>
</comment>
<comment type="subunit">
    <text evidence="5">Homotetramer. Dimer of dimers.</text>
</comment>
<dbReference type="HAMAP" id="MF_01972">
    <property type="entry name" value="T23O"/>
    <property type="match status" value="1"/>
</dbReference>
<evidence type="ECO:0000256" key="5">
    <source>
        <dbReference type="HAMAP-Rule" id="MF_03020"/>
    </source>
</evidence>
<comment type="catalytic activity">
    <reaction evidence="5">
        <text>L-tryptophan + O2 = N-formyl-L-kynurenine</text>
        <dbReference type="Rhea" id="RHEA:24536"/>
        <dbReference type="ChEBI" id="CHEBI:15379"/>
        <dbReference type="ChEBI" id="CHEBI:57912"/>
        <dbReference type="ChEBI" id="CHEBI:58629"/>
        <dbReference type="EC" id="1.13.11.11"/>
    </reaction>
</comment>
<evidence type="ECO:0000259" key="8">
    <source>
        <dbReference type="PROSITE" id="PS50115"/>
    </source>
</evidence>
<keyword evidence="5" id="KW-0408">Iron</keyword>
<organism evidence="9 10">
    <name type="scientific">Rotaria magnacalcarata</name>
    <dbReference type="NCBI Taxonomy" id="392030"/>
    <lineage>
        <taxon>Eukaryota</taxon>
        <taxon>Metazoa</taxon>
        <taxon>Spiralia</taxon>
        <taxon>Gnathifera</taxon>
        <taxon>Rotifera</taxon>
        <taxon>Eurotatoria</taxon>
        <taxon>Bdelloidea</taxon>
        <taxon>Philodinida</taxon>
        <taxon>Philodinidae</taxon>
        <taxon>Rotaria</taxon>
    </lineage>
</organism>
<dbReference type="PANTHER" id="PTHR10138">
    <property type="entry name" value="TRYPTOPHAN 2,3-DIOXYGENASE"/>
    <property type="match status" value="1"/>
</dbReference>
<dbReference type="Gene3D" id="1.10.287.3810">
    <property type="match status" value="1"/>
</dbReference>
<dbReference type="Pfam" id="PF03301">
    <property type="entry name" value="Trp_dioxygenase"/>
    <property type="match status" value="1"/>
</dbReference>
<feature type="region of interest" description="Disordered" evidence="7">
    <location>
        <begin position="133"/>
        <end position="199"/>
    </location>
</feature>
<evidence type="ECO:0000256" key="6">
    <source>
        <dbReference type="PROSITE-ProRule" id="PRU00288"/>
    </source>
</evidence>
<dbReference type="EC" id="1.13.11.11" evidence="5"/>
<dbReference type="GO" id="GO:0020037">
    <property type="term" value="F:heme binding"/>
    <property type="evidence" value="ECO:0007669"/>
    <property type="project" value="UniProtKB-UniRule"/>
</dbReference>
<dbReference type="GO" id="GO:0019442">
    <property type="term" value="P:L-tryptophan catabolic process to acetyl-CoA"/>
    <property type="evidence" value="ECO:0007669"/>
    <property type="project" value="TreeGrafter"/>
</dbReference>
<dbReference type="GO" id="GO:0005096">
    <property type="term" value="F:GTPase activator activity"/>
    <property type="evidence" value="ECO:0007669"/>
    <property type="project" value="UniProtKB-KW"/>
</dbReference>
<dbReference type="PANTHER" id="PTHR10138:SF0">
    <property type="entry name" value="TRYPTOPHAN 2,3-DIOXYGENASE"/>
    <property type="match status" value="1"/>
</dbReference>
<proteinExistence type="inferred from homology"/>
<evidence type="ECO:0000256" key="3">
    <source>
        <dbReference type="ARBA" id="ARBA00022771"/>
    </source>
</evidence>
<dbReference type="FunFam" id="1.10.220.150:FF:000014">
    <property type="entry name" value="ADP-ribosylation factor GTPase-activating protein"/>
    <property type="match status" value="1"/>
</dbReference>
<sequence length="797" mass="90740">MASPRTRSVLKDLKLKDNNNVCFECGALNPQWVSVTYGIFICLECSGKHRGLGVHLSFVRSISMDKWKEIELEKMKVGGNRPAKEFFFTQTDYNTNSMTLQQRYNTRAAALYRDKINTEAHGRPWSIESSTAKTYTDKTSKQTSSDWTEFASSDNRNEDSNSSSGQDYPSGLGSGNPKYWGFGNTNNMASSQSQSSNPDLLASSISNMSVNAAKWAGVAKESLFKFSKTAAEKATELKTKVSEQTKDGVLLTNVQSGVTNMASTMGKLGTKTWSDMQSLWSGKDYHSTNHQNHTDDTEWSSYQQASTVKFDNNFDYETTSTSLSSHSHEQSKSNNSLPRNDREQNFESWFDDEKKSEMACPYARFVEQDNETSTTTEKITINGSTNNDALSQILSLTGYGSASCNKPELKRLPSSDELVNYGNYLQLNKLLNAQTLLSGKHDQNKNMVHDEHLFIIIHQSFELWFKQILWEIDSLRKIFMNNVIDETHMFVSINRLQRCVQIWRLLCDQISILETMTPLDFMEFRSYLSPASGFQSLQFRLVENKLGLTDNLRVVYNQMSYKNAFPIEAERSALANSLEQPTLLVLIERWLERTPGLEDSDFSFRDEYARAVAQYIKFLQTNAESEPNPTARDAALEDVKKTADTFRSLIDEKFHQQLLSRGDRRMSHRAWHGALMIMLYREQPRFQGPYQILSLLMDIDALITKWRYNHVILVQRQIGNKQGTGGSAGYSYLRSTCSDRYKVFVDLFNLASFLIPREFIPKLSNVMRLRLSVASVDGLSDEENEIQAVEKNSTSDD</sequence>
<dbReference type="GO" id="GO:0019441">
    <property type="term" value="P:L-tryptophan catabolic process to kynurenine"/>
    <property type="evidence" value="ECO:0007669"/>
    <property type="project" value="UniProtKB-UniRule"/>
</dbReference>
<dbReference type="SMART" id="SM00105">
    <property type="entry name" value="ArfGap"/>
    <property type="match status" value="1"/>
</dbReference>
<evidence type="ECO:0000313" key="10">
    <source>
        <dbReference type="Proteomes" id="UP000676336"/>
    </source>
</evidence>
<dbReference type="Gene3D" id="1.10.220.150">
    <property type="entry name" value="Arf GTPase activating protein"/>
    <property type="match status" value="1"/>
</dbReference>
<dbReference type="AlphaFoldDB" id="A0A8S2MG84"/>
<gene>
    <name evidence="9" type="ORF">SMN809_LOCUS9510</name>
</gene>
<reference evidence="9" key="1">
    <citation type="submission" date="2021-02" db="EMBL/GenBank/DDBJ databases">
        <authorList>
            <person name="Nowell W R."/>
        </authorList>
    </citation>
    <scope>NUCLEOTIDE SEQUENCE</scope>
</reference>
<feature type="compositionally biased region" description="Polar residues" evidence="7">
    <location>
        <begin position="141"/>
        <end position="151"/>
    </location>
</feature>
<comment type="caution">
    <text evidence="9">The sequence shown here is derived from an EMBL/GenBank/DDBJ whole genome shotgun (WGS) entry which is preliminary data.</text>
</comment>
<dbReference type="InterPro" id="IPR004981">
    <property type="entry name" value="Trp_2_3_dOase"/>
</dbReference>
<dbReference type="Pfam" id="PF01412">
    <property type="entry name" value="ArfGap"/>
    <property type="match status" value="1"/>
</dbReference>
<dbReference type="PROSITE" id="PS50115">
    <property type="entry name" value="ARFGAP"/>
    <property type="match status" value="1"/>
</dbReference>
<protein>
    <recommendedName>
        <fullName evidence="5">Tryptophan 2,3-dioxygenase</fullName>
        <shortName evidence="5">TDO</shortName>
        <ecNumber evidence="5">1.13.11.11</ecNumber>
    </recommendedName>
    <alternativeName>
        <fullName evidence="5">Tryptamin 2,3-dioxygenase</fullName>
    </alternativeName>
    <alternativeName>
        <fullName evidence="5">Tryptophan oxygenase</fullName>
        <shortName evidence="5">TO</shortName>
        <shortName evidence="5">TRPO</shortName>
    </alternativeName>
    <alternativeName>
        <fullName evidence="5">Tryptophan pyrrolase</fullName>
    </alternativeName>
    <alternativeName>
        <fullName evidence="5">Tryptophanase</fullName>
    </alternativeName>
</protein>
<dbReference type="InterPro" id="IPR038508">
    <property type="entry name" value="ArfGAP_dom_sf"/>
</dbReference>
<keyword evidence="2 5" id="KW-0479">Metal-binding</keyword>
<dbReference type="CDD" id="cd08830">
    <property type="entry name" value="ArfGap_ArfGap1"/>
    <property type="match status" value="1"/>
</dbReference>
<dbReference type="SUPFAM" id="SSF57863">
    <property type="entry name" value="ArfGap/RecO-like zinc finger"/>
    <property type="match status" value="1"/>
</dbReference>
<name>A0A8S2MG84_9BILA</name>
<evidence type="ECO:0000256" key="7">
    <source>
        <dbReference type="SAM" id="MobiDB-lite"/>
    </source>
</evidence>
<dbReference type="EMBL" id="CAJOBI010003088">
    <property type="protein sequence ID" value="CAF3955843.1"/>
    <property type="molecule type" value="Genomic_DNA"/>
</dbReference>
<dbReference type="InterPro" id="IPR037278">
    <property type="entry name" value="ARFGAP/RecO"/>
</dbReference>
<comment type="cofactor">
    <cofactor evidence="5">
        <name>heme</name>
        <dbReference type="ChEBI" id="CHEBI:30413"/>
    </cofactor>
    <text evidence="5">Binds 1 heme group per subunit.</text>
</comment>
<accession>A0A8S2MG84</accession>
<keyword evidence="5" id="KW-0823">Tryptophan catabolism</keyword>
<keyword evidence="5" id="KW-0560">Oxidoreductase</keyword>
<evidence type="ECO:0000256" key="4">
    <source>
        <dbReference type="ARBA" id="ARBA00022833"/>
    </source>
</evidence>
<dbReference type="Proteomes" id="UP000676336">
    <property type="component" value="Unassembled WGS sequence"/>
</dbReference>
<dbReference type="InterPro" id="IPR001164">
    <property type="entry name" value="ArfGAP_dom"/>
</dbReference>
<keyword evidence="3 6" id="KW-0863">Zinc-finger</keyword>
<comment type="similarity">
    <text evidence="5">Belongs to the tryptophan 2,3-dioxygenase family.</text>
</comment>
<dbReference type="PRINTS" id="PR00405">
    <property type="entry name" value="REVINTRACTNG"/>
</dbReference>
<comment type="pathway">
    <text evidence="5">Amino-acid degradation; L-tryptophan degradation via kynurenine pathway; L-kynurenine from L-tryptophan: step 1/2.</text>
</comment>
<feature type="region of interest" description="Disordered" evidence="7">
    <location>
        <begin position="319"/>
        <end position="344"/>
    </location>
</feature>
<keyword evidence="4" id="KW-0862">Zinc</keyword>
<evidence type="ECO:0000256" key="1">
    <source>
        <dbReference type="ARBA" id="ARBA00022468"/>
    </source>
</evidence>
<feature type="domain" description="Arf-GAP" evidence="8">
    <location>
        <begin position="7"/>
        <end position="125"/>
    </location>
</feature>
<keyword evidence="5" id="KW-0223">Dioxygenase</keyword>
<comment type="function">
    <text evidence="5">Heme-dependent dioxygenase that catalyzes the oxidative cleavage of the L-tryptophan (L-Trp) pyrrole ring and converts L-tryptophan to N-formyl-L-kynurenine. Catalyzes the oxidative cleavage of the indole moiety.</text>
</comment>
<dbReference type="Gene3D" id="1.20.58.480">
    <property type="match status" value="1"/>
</dbReference>
<evidence type="ECO:0000256" key="2">
    <source>
        <dbReference type="ARBA" id="ARBA00022723"/>
    </source>
</evidence>
<dbReference type="GO" id="GO:0008270">
    <property type="term" value="F:zinc ion binding"/>
    <property type="evidence" value="ECO:0007669"/>
    <property type="project" value="UniProtKB-KW"/>
</dbReference>